<comment type="subcellular location">
    <subcellularLocation>
        <location evidence="1">Cytoplasm</location>
    </subcellularLocation>
</comment>
<evidence type="ECO:0000256" key="9">
    <source>
        <dbReference type="ARBA" id="ARBA00030668"/>
    </source>
</evidence>
<dbReference type="GO" id="GO:0005524">
    <property type="term" value="F:ATP binding"/>
    <property type="evidence" value="ECO:0007669"/>
    <property type="project" value="UniProtKB-KW"/>
</dbReference>
<evidence type="ECO:0000313" key="13">
    <source>
        <dbReference type="Proteomes" id="UP000186698"/>
    </source>
</evidence>
<dbReference type="KEGG" id="xla:108700639"/>
<evidence type="ECO:0000256" key="7">
    <source>
        <dbReference type="ARBA" id="ARBA00022741"/>
    </source>
</evidence>
<dbReference type="SUPFAM" id="SSF55931">
    <property type="entry name" value="Glutamine synthetase/guanido kinase"/>
    <property type="match status" value="1"/>
</dbReference>
<keyword evidence="5" id="KW-0963">Cytoplasm</keyword>
<evidence type="ECO:0000256" key="1">
    <source>
        <dbReference type="ARBA" id="ARBA00004496"/>
    </source>
</evidence>
<evidence type="ECO:0000256" key="4">
    <source>
        <dbReference type="ARBA" id="ARBA00021364"/>
    </source>
</evidence>
<dbReference type="GO" id="GO:0005737">
    <property type="term" value="C:cytoplasm"/>
    <property type="evidence" value="ECO:0000318"/>
    <property type="project" value="GO_Central"/>
</dbReference>
<dbReference type="PANTHER" id="PTHR20852:SF115">
    <property type="entry name" value="GLUTAMINE SYNTHETASE"/>
    <property type="match status" value="1"/>
</dbReference>
<evidence type="ECO:0000256" key="11">
    <source>
        <dbReference type="RuleBase" id="RU000384"/>
    </source>
</evidence>
<evidence type="ECO:0000256" key="10">
    <source>
        <dbReference type="PROSITE-ProRule" id="PRU01331"/>
    </source>
</evidence>
<keyword evidence="13" id="KW-1185">Reference proteome</keyword>
<dbReference type="OrthoDB" id="1936100at2759"/>
<dbReference type="SUPFAM" id="SSF54368">
    <property type="entry name" value="Glutamine synthetase, N-terminal domain"/>
    <property type="match status" value="1"/>
</dbReference>
<evidence type="ECO:0000256" key="3">
    <source>
        <dbReference type="ARBA" id="ARBA00012937"/>
    </source>
</evidence>
<reference evidence="14" key="1">
    <citation type="submission" date="2025-08" db="UniProtKB">
        <authorList>
            <consortium name="RefSeq"/>
        </authorList>
    </citation>
    <scope>IDENTIFICATION</scope>
    <source>
        <strain evidence="14">J_2021</strain>
        <tissue evidence="14">Erythrocytes</tissue>
    </source>
</reference>
<dbReference type="Proteomes" id="UP000186698">
    <property type="component" value="Chromosome 8S"/>
</dbReference>
<dbReference type="GeneID" id="108700639"/>
<evidence type="ECO:0000256" key="8">
    <source>
        <dbReference type="ARBA" id="ARBA00022840"/>
    </source>
</evidence>
<name>A0A8J1LQK8_XENLA</name>
<dbReference type="PROSITE" id="PS51987">
    <property type="entry name" value="GS_CATALYTIC"/>
    <property type="match status" value="1"/>
</dbReference>
<evidence type="ECO:0000259" key="12">
    <source>
        <dbReference type="PROSITE" id="PS51987"/>
    </source>
</evidence>
<feature type="domain" description="GS catalytic" evidence="12">
    <location>
        <begin position="134"/>
        <end position="395"/>
    </location>
</feature>
<dbReference type="GO" id="GO:0004356">
    <property type="term" value="F:glutamine synthetase activity"/>
    <property type="evidence" value="ECO:0000318"/>
    <property type="project" value="GO_Central"/>
</dbReference>
<accession>A0A8J1LQK8</accession>
<dbReference type="AlphaFoldDB" id="A0A8J1LQK8"/>
<evidence type="ECO:0000313" key="14">
    <source>
        <dbReference type="RefSeq" id="XP_041431010.1"/>
    </source>
</evidence>
<dbReference type="PANTHER" id="PTHR20852">
    <property type="entry name" value="GLUTAMINE SYNTHETASE"/>
    <property type="match status" value="1"/>
</dbReference>
<proteinExistence type="inferred from homology"/>
<dbReference type="InterPro" id="IPR008146">
    <property type="entry name" value="Gln_synth_cat_dom"/>
</dbReference>
<sequence>MLSISARHPRSRTSEPSCISLKLAITMSGLRLNKRVKDHYMKLPQGGKVLVTYVWKNVPSEELQCKTRTLDYEPKSIEDIPEWGFGFHLQPEDPISDMYLIPVKMFKDPFFLDPNKLVLCEAMKSNGQPAENNLRHSCKNVMEAARDHHPWFGMEQEYILIDINGLPYGWTEDSFSTPEVTHHCGVGADKVYGRDIMEAHYKACLYAGIKIWGSNAEIIPSQWEFQVGPCKGIDVGDHLVMARFILHRVCEDFGVVATLDPKPVPEFWADSGCHVNYSTEDMRSEGGLKHIEDAIENLSKRHDYHISKYDPTGGKDNARRLIGYLVTSKIHQFSSGIDDRCASIRIPIHVWQQGYGYLEDRRPAATCDPYAVIEALVRTTVLKETGSETNVYEKS</sequence>
<organism evidence="13 14">
    <name type="scientific">Xenopus laevis</name>
    <name type="common">African clawed frog</name>
    <dbReference type="NCBI Taxonomy" id="8355"/>
    <lineage>
        <taxon>Eukaryota</taxon>
        <taxon>Metazoa</taxon>
        <taxon>Chordata</taxon>
        <taxon>Craniata</taxon>
        <taxon>Vertebrata</taxon>
        <taxon>Euteleostomi</taxon>
        <taxon>Amphibia</taxon>
        <taxon>Batrachia</taxon>
        <taxon>Anura</taxon>
        <taxon>Pipoidea</taxon>
        <taxon>Pipidae</taxon>
        <taxon>Xenopodinae</taxon>
        <taxon>Xenopus</taxon>
        <taxon>Xenopus</taxon>
    </lineage>
</organism>
<keyword evidence="7" id="KW-0547">Nucleotide-binding</keyword>
<evidence type="ECO:0000256" key="5">
    <source>
        <dbReference type="ARBA" id="ARBA00022490"/>
    </source>
</evidence>
<evidence type="ECO:0000256" key="6">
    <source>
        <dbReference type="ARBA" id="ARBA00022598"/>
    </source>
</evidence>
<dbReference type="EC" id="6.3.1.2" evidence="3"/>
<dbReference type="InterPro" id="IPR050292">
    <property type="entry name" value="Glutamine_Synthetase"/>
</dbReference>
<evidence type="ECO:0000256" key="2">
    <source>
        <dbReference type="ARBA" id="ARBA00009897"/>
    </source>
</evidence>
<dbReference type="Gene3D" id="3.10.20.70">
    <property type="entry name" value="Glutamine synthetase, N-terminal domain"/>
    <property type="match status" value="1"/>
</dbReference>
<dbReference type="GO" id="GO:0006542">
    <property type="term" value="P:glutamine biosynthetic process"/>
    <property type="evidence" value="ECO:0000318"/>
    <property type="project" value="GO_Central"/>
</dbReference>
<dbReference type="RefSeq" id="XP_041431010.1">
    <property type="nucleotide sequence ID" value="XM_041575076.1"/>
</dbReference>
<keyword evidence="6" id="KW-0436">Ligase</keyword>
<gene>
    <name evidence="14" type="primary">LOC108700639</name>
</gene>
<comment type="similarity">
    <text evidence="2 10 11">Belongs to the glutamine synthetase family.</text>
</comment>
<dbReference type="Pfam" id="PF00120">
    <property type="entry name" value="Gln-synt_C"/>
    <property type="match status" value="1"/>
</dbReference>
<dbReference type="SMART" id="SM01230">
    <property type="entry name" value="Gln-synt_C"/>
    <property type="match status" value="1"/>
</dbReference>
<dbReference type="FunFam" id="3.30.590.10:FF:000011">
    <property type="entry name" value="Glutamine synthetase"/>
    <property type="match status" value="1"/>
</dbReference>
<dbReference type="InterPro" id="IPR014746">
    <property type="entry name" value="Gln_synth/guanido_kin_cat_dom"/>
</dbReference>
<dbReference type="InterPro" id="IPR036651">
    <property type="entry name" value="Gln_synt_N_sf"/>
</dbReference>
<protein>
    <recommendedName>
        <fullName evidence="4">Glutamine synthetase</fullName>
        <ecNumber evidence="3">6.3.1.2</ecNumber>
    </recommendedName>
    <alternativeName>
        <fullName evidence="9">Glutamate--ammonia ligase</fullName>
    </alternativeName>
</protein>
<dbReference type="Gene3D" id="3.30.590.10">
    <property type="entry name" value="Glutamine synthetase/guanido kinase, catalytic domain"/>
    <property type="match status" value="1"/>
</dbReference>
<keyword evidence="8" id="KW-0067">ATP-binding</keyword>